<name>A0A502FTY0_9SPHN</name>
<dbReference type="Gene3D" id="1.10.10.10">
    <property type="entry name" value="Winged helix-like DNA-binding domain superfamily/Winged helix DNA-binding domain"/>
    <property type="match status" value="1"/>
</dbReference>
<dbReference type="InterPro" id="IPR016032">
    <property type="entry name" value="Sig_transdc_resp-reg_C-effctor"/>
</dbReference>
<dbReference type="EMBL" id="RCZC01000003">
    <property type="protein sequence ID" value="TPG52998.1"/>
    <property type="molecule type" value="Genomic_DNA"/>
</dbReference>
<keyword evidence="2" id="KW-0238">DNA-binding</keyword>
<evidence type="ECO:0000313" key="8">
    <source>
        <dbReference type="Proteomes" id="UP000319931"/>
    </source>
</evidence>
<evidence type="ECO:0000256" key="4">
    <source>
        <dbReference type="SAM" id="MobiDB-lite"/>
    </source>
</evidence>
<dbReference type="PANTHER" id="PTHR44688">
    <property type="entry name" value="DNA-BINDING TRANSCRIPTIONAL ACTIVATOR DEVR_DOSR"/>
    <property type="match status" value="1"/>
</dbReference>
<dbReference type="SMART" id="SM00421">
    <property type="entry name" value="HTH_LUXR"/>
    <property type="match status" value="1"/>
</dbReference>
<dbReference type="SUPFAM" id="SSF46894">
    <property type="entry name" value="C-terminal effector domain of the bipartite response regulators"/>
    <property type="match status" value="1"/>
</dbReference>
<comment type="caution">
    <text evidence="7">The sequence shown here is derived from an EMBL/GenBank/DDBJ whole genome shotgun (WGS) entry which is preliminary data.</text>
</comment>
<keyword evidence="8" id="KW-1185">Reference proteome</keyword>
<dbReference type="GO" id="GO:0006355">
    <property type="term" value="P:regulation of DNA-templated transcription"/>
    <property type="evidence" value="ECO:0007669"/>
    <property type="project" value="InterPro"/>
</dbReference>
<keyword evidence="5" id="KW-1133">Transmembrane helix</keyword>
<evidence type="ECO:0000256" key="2">
    <source>
        <dbReference type="ARBA" id="ARBA00023125"/>
    </source>
</evidence>
<gene>
    <name evidence="7" type="ORF">EAH76_14250</name>
</gene>
<reference evidence="7 8" key="1">
    <citation type="journal article" date="2019" name="Environ. Microbiol.">
        <title>Species interactions and distinct microbial communities in high Arctic permafrost affected cryosols are associated with the CH4 and CO2 gas fluxes.</title>
        <authorList>
            <person name="Altshuler I."/>
            <person name="Hamel J."/>
            <person name="Turney S."/>
            <person name="Magnuson E."/>
            <person name="Levesque R."/>
            <person name="Greer C."/>
            <person name="Whyte L.G."/>
        </authorList>
    </citation>
    <scope>NUCLEOTIDE SEQUENCE [LARGE SCALE GENOMIC DNA]</scope>
    <source>
        <strain evidence="7 8">E6.1</strain>
    </source>
</reference>
<dbReference type="PANTHER" id="PTHR44688:SF16">
    <property type="entry name" value="DNA-BINDING TRANSCRIPTIONAL ACTIVATOR DEVR_DOSR"/>
    <property type="match status" value="1"/>
</dbReference>
<evidence type="ECO:0000313" key="7">
    <source>
        <dbReference type="EMBL" id="TPG52998.1"/>
    </source>
</evidence>
<accession>A0A502FTY0</accession>
<proteinExistence type="predicted"/>
<protein>
    <submittedName>
        <fullName evidence="7">LuxR family transcriptional regulator</fullName>
    </submittedName>
</protein>
<sequence length="213" mass="23001">MTSEAYGIARHSRERIGVQRIKRSATMTEPPGAAAPKSPRLTPREMDCLRGVRALKSSDEIARDLGIASGTVDSYIRDAITKLGARDRRDAAKLFAVIDRDAPNLSGGESLGMETTPAIPAGTAQPDAGREEFELHDSASEQWRFAEPPHAQSGFRMLVREVLDGTRPDDLTMVKRAWLTLAAAVAIGFCFFAIAAGAGMLFGIASFLRWLAA</sequence>
<dbReference type="OrthoDB" id="7466685at2"/>
<dbReference type="InterPro" id="IPR036388">
    <property type="entry name" value="WH-like_DNA-bd_sf"/>
</dbReference>
<dbReference type="CDD" id="cd06170">
    <property type="entry name" value="LuxR_C_like"/>
    <property type="match status" value="1"/>
</dbReference>
<evidence type="ECO:0000256" key="3">
    <source>
        <dbReference type="ARBA" id="ARBA00023163"/>
    </source>
</evidence>
<dbReference type="Pfam" id="PF00196">
    <property type="entry name" value="GerE"/>
    <property type="match status" value="1"/>
</dbReference>
<evidence type="ECO:0000256" key="5">
    <source>
        <dbReference type="SAM" id="Phobius"/>
    </source>
</evidence>
<keyword evidence="1" id="KW-0805">Transcription regulation</keyword>
<evidence type="ECO:0000256" key="1">
    <source>
        <dbReference type="ARBA" id="ARBA00023015"/>
    </source>
</evidence>
<feature type="region of interest" description="Disordered" evidence="4">
    <location>
        <begin position="22"/>
        <end position="43"/>
    </location>
</feature>
<evidence type="ECO:0000259" key="6">
    <source>
        <dbReference type="PROSITE" id="PS50043"/>
    </source>
</evidence>
<dbReference type="Proteomes" id="UP000319931">
    <property type="component" value="Unassembled WGS sequence"/>
</dbReference>
<feature type="domain" description="HTH luxR-type" evidence="6">
    <location>
        <begin position="34"/>
        <end position="99"/>
    </location>
</feature>
<dbReference type="GO" id="GO:0003677">
    <property type="term" value="F:DNA binding"/>
    <property type="evidence" value="ECO:0007669"/>
    <property type="project" value="UniProtKB-KW"/>
</dbReference>
<organism evidence="7 8">
    <name type="scientific">Sphingomonas glacialis</name>
    <dbReference type="NCBI Taxonomy" id="658225"/>
    <lineage>
        <taxon>Bacteria</taxon>
        <taxon>Pseudomonadati</taxon>
        <taxon>Pseudomonadota</taxon>
        <taxon>Alphaproteobacteria</taxon>
        <taxon>Sphingomonadales</taxon>
        <taxon>Sphingomonadaceae</taxon>
        <taxon>Sphingomonas</taxon>
    </lineage>
</organism>
<dbReference type="AlphaFoldDB" id="A0A502FTY0"/>
<keyword evidence="3" id="KW-0804">Transcription</keyword>
<keyword evidence="5" id="KW-0812">Transmembrane</keyword>
<keyword evidence="5" id="KW-0472">Membrane</keyword>
<dbReference type="InterPro" id="IPR000792">
    <property type="entry name" value="Tscrpt_reg_LuxR_C"/>
</dbReference>
<feature type="transmembrane region" description="Helical" evidence="5">
    <location>
        <begin position="177"/>
        <end position="208"/>
    </location>
</feature>
<dbReference type="PROSITE" id="PS50043">
    <property type="entry name" value="HTH_LUXR_2"/>
    <property type="match status" value="1"/>
</dbReference>